<feature type="signal peptide" evidence="1">
    <location>
        <begin position="1"/>
        <end position="27"/>
    </location>
</feature>
<dbReference type="InterPro" id="IPR036312">
    <property type="entry name" value="Bifun_inhib/LTP/seed_sf"/>
</dbReference>
<sequence>MCASLKFLAMLIFLIASGLTQVSIVSAKRESIETLLGNKPSPPEPYVSPFGWSDVLEYLSGPCEPFITRKDPDPSPTCCEGAKHLVRKTKIKRDGQELCWLMRATLMKFLPGAYDPKRLPLLGKKCHIKFYFPPVTDDIDCYKI</sequence>
<keyword evidence="1" id="KW-0732">Signal</keyword>
<comment type="caution">
    <text evidence="2">The sequence shown here is derived from an EMBL/GenBank/DDBJ whole genome shotgun (WGS) entry which is preliminary data.</text>
</comment>
<dbReference type="EMBL" id="JBBPBN010000020">
    <property type="protein sequence ID" value="KAK9016622.1"/>
    <property type="molecule type" value="Genomic_DNA"/>
</dbReference>
<proteinExistence type="predicted"/>
<dbReference type="Gene3D" id="1.10.110.10">
    <property type="entry name" value="Plant lipid-transfer and hydrophobic proteins"/>
    <property type="match status" value="1"/>
</dbReference>
<accession>A0ABR2RUQ0</accession>
<keyword evidence="3" id="KW-1185">Reference proteome</keyword>
<feature type="chain" id="PRO_5045554373" evidence="1">
    <location>
        <begin position="28"/>
        <end position="144"/>
    </location>
</feature>
<name>A0ABR2RUQ0_9ROSI</name>
<evidence type="ECO:0000313" key="3">
    <source>
        <dbReference type="Proteomes" id="UP001396334"/>
    </source>
</evidence>
<dbReference type="SUPFAM" id="SSF47699">
    <property type="entry name" value="Bifunctional inhibitor/lipid-transfer protein/seed storage 2S albumin"/>
    <property type="match status" value="1"/>
</dbReference>
<reference evidence="2 3" key="1">
    <citation type="journal article" date="2024" name="G3 (Bethesda)">
        <title>Genome assembly of Hibiscus sabdariffa L. provides insights into metabolisms of medicinal natural products.</title>
        <authorList>
            <person name="Kim T."/>
        </authorList>
    </citation>
    <scope>NUCLEOTIDE SEQUENCE [LARGE SCALE GENOMIC DNA]</scope>
    <source>
        <strain evidence="2">TK-2024</strain>
        <tissue evidence="2">Old leaves</tissue>
    </source>
</reference>
<organism evidence="2 3">
    <name type="scientific">Hibiscus sabdariffa</name>
    <name type="common">roselle</name>
    <dbReference type="NCBI Taxonomy" id="183260"/>
    <lineage>
        <taxon>Eukaryota</taxon>
        <taxon>Viridiplantae</taxon>
        <taxon>Streptophyta</taxon>
        <taxon>Embryophyta</taxon>
        <taxon>Tracheophyta</taxon>
        <taxon>Spermatophyta</taxon>
        <taxon>Magnoliopsida</taxon>
        <taxon>eudicotyledons</taxon>
        <taxon>Gunneridae</taxon>
        <taxon>Pentapetalae</taxon>
        <taxon>rosids</taxon>
        <taxon>malvids</taxon>
        <taxon>Malvales</taxon>
        <taxon>Malvaceae</taxon>
        <taxon>Malvoideae</taxon>
        <taxon>Hibiscus</taxon>
    </lineage>
</organism>
<gene>
    <name evidence="2" type="ORF">V6N11_079117</name>
</gene>
<dbReference type="Proteomes" id="UP001396334">
    <property type="component" value="Unassembled WGS sequence"/>
</dbReference>
<evidence type="ECO:0000313" key="2">
    <source>
        <dbReference type="EMBL" id="KAK9016622.1"/>
    </source>
</evidence>
<protein>
    <submittedName>
        <fullName evidence="2">Uncharacterized protein</fullName>
    </submittedName>
</protein>
<evidence type="ECO:0000256" key="1">
    <source>
        <dbReference type="SAM" id="SignalP"/>
    </source>
</evidence>